<sequence length="332" mass="37070">MFERWLRKLGLDPQSRQRAREQAALIEQLIDTCDRRLRLLPGYQDALAPGMRISQTYLSSLMSQLPPVLELSLPSFSRDPRLGLLFSGPASLLELLESSETLREFFLSASNGDEAWALLAMQRSETGRFGVSMENGELRSDVAQVVVSFDGHRLMVPSPSQEAFLQRSGAHALDVLSAVIARRLSLMEQSRQLLESEQARLQLRRLALQSEGCTVVDGQADDDLPDSVAGVDARLAELKPQLAELRSHAGLEGTLDVVRQVLERPEDYFCVQTVTLRLNRMGIKVEGDDEGATDLMLEEVVLGKLQPIRRALVPVRVRRDDIAELRRQFGQG</sequence>
<keyword evidence="2" id="KW-1185">Reference proteome</keyword>
<dbReference type="AlphaFoldDB" id="A0A2K4MIZ7"/>
<dbReference type="Proteomes" id="UP000236416">
    <property type="component" value="Unassembled WGS sequence"/>
</dbReference>
<dbReference type="EMBL" id="PPTF01000085">
    <property type="protein sequence ID" value="POA97022.1"/>
    <property type="molecule type" value="Genomic_DNA"/>
</dbReference>
<accession>A0A2K4MIZ7</accession>
<evidence type="ECO:0000313" key="1">
    <source>
        <dbReference type="EMBL" id="POA97022.1"/>
    </source>
</evidence>
<organism evidence="1 2">
    <name type="scientific">Chromobacterium sinusclupearum</name>
    <dbReference type="NCBI Taxonomy" id="2077146"/>
    <lineage>
        <taxon>Bacteria</taxon>
        <taxon>Pseudomonadati</taxon>
        <taxon>Pseudomonadota</taxon>
        <taxon>Betaproteobacteria</taxon>
        <taxon>Neisseriales</taxon>
        <taxon>Chromobacteriaceae</taxon>
        <taxon>Chromobacterium</taxon>
    </lineage>
</organism>
<dbReference type="RefSeq" id="WP_103321633.1">
    <property type="nucleotide sequence ID" value="NZ_PPTF01000085.1"/>
</dbReference>
<gene>
    <name evidence="1" type="ORF">C2134_18895</name>
</gene>
<evidence type="ECO:0000313" key="2">
    <source>
        <dbReference type="Proteomes" id="UP000236416"/>
    </source>
</evidence>
<comment type="caution">
    <text evidence="1">The sequence shown here is derived from an EMBL/GenBank/DDBJ whole genome shotgun (WGS) entry which is preliminary data.</text>
</comment>
<name>A0A2K4MIZ7_9NEIS</name>
<protein>
    <submittedName>
        <fullName evidence="1">Uncharacterized protein</fullName>
    </submittedName>
</protein>
<proteinExistence type="predicted"/>
<reference evidence="1 2" key="1">
    <citation type="submission" date="2018-01" db="EMBL/GenBank/DDBJ databases">
        <title>Genomic Sequence of Chromobacterium MWU13-2610 from wild cranberry bogs within the Cape Cod National Seashore.</title>
        <authorList>
            <person name="O'Hara-Hanley K."/>
            <person name="Soby S."/>
            <person name="Harrison A."/>
        </authorList>
    </citation>
    <scope>NUCLEOTIDE SEQUENCE [LARGE SCALE GENOMIC DNA]</scope>
    <source>
        <strain evidence="1 2">MWU13-2610</strain>
    </source>
</reference>